<reference evidence="1" key="1">
    <citation type="submission" date="2020-05" db="EMBL/GenBank/DDBJ databases">
        <title>Large-scale comparative analyses of tick genomes elucidate their genetic diversity and vector capacities.</title>
        <authorList>
            <person name="Jia N."/>
            <person name="Wang J."/>
            <person name="Shi W."/>
            <person name="Du L."/>
            <person name="Sun Y."/>
            <person name="Zhan W."/>
            <person name="Jiang J."/>
            <person name="Wang Q."/>
            <person name="Zhang B."/>
            <person name="Ji P."/>
            <person name="Sakyi L.B."/>
            <person name="Cui X."/>
            <person name="Yuan T."/>
            <person name="Jiang B."/>
            <person name="Yang W."/>
            <person name="Lam T.T.-Y."/>
            <person name="Chang Q."/>
            <person name="Ding S."/>
            <person name="Wang X."/>
            <person name="Zhu J."/>
            <person name="Ruan X."/>
            <person name="Zhao L."/>
            <person name="Wei J."/>
            <person name="Que T."/>
            <person name="Du C."/>
            <person name="Cheng J."/>
            <person name="Dai P."/>
            <person name="Han X."/>
            <person name="Huang E."/>
            <person name="Gao Y."/>
            <person name="Liu J."/>
            <person name="Shao H."/>
            <person name="Ye R."/>
            <person name="Li L."/>
            <person name="Wei W."/>
            <person name="Wang X."/>
            <person name="Wang C."/>
            <person name="Yang T."/>
            <person name="Huo Q."/>
            <person name="Li W."/>
            <person name="Guo W."/>
            <person name="Chen H."/>
            <person name="Zhou L."/>
            <person name="Ni X."/>
            <person name="Tian J."/>
            <person name="Zhou Y."/>
            <person name="Sheng Y."/>
            <person name="Liu T."/>
            <person name="Pan Y."/>
            <person name="Xia L."/>
            <person name="Li J."/>
            <person name="Zhao F."/>
            <person name="Cao W."/>
        </authorList>
    </citation>
    <scope>NUCLEOTIDE SEQUENCE</scope>
    <source>
        <strain evidence="1">Hyas-2018</strain>
    </source>
</reference>
<name>A0ACB7SQL4_HYAAI</name>
<dbReference type="Proteomes" id="UP000821845">
    <property type="component" value="Chromosome 3"/>
</dbReference>
<sequence>MGALNSQFPQSQQFEAMKRHLMSQMLQSQLNSTPVSQSQGHLQQPQQPQQQPPQQQLPPQQTPPGSTAGLMQQPSMLGQASTPQPQGPPSQHPPRASSVPSSLGGSQPPTPLGAPVPAPLPPPSQQLPDQILATEDPEESSRGPDPDLSLTLSTPEGSAATTPAQGKKSIENMDSSSGGPKSMKDGSKMEVDCKPDLRSIGKGENRLEGPGENGLPSFGPVKEEPLSVKEEPVSTPASSMGGGDAPTPAAKPDIKPTIPKTEPVSTAAESSSSSSMSASSPPKPRSNKKVFKPDELRQALMPTLEKLYRQDPHSLPFRQPVDPQLLQIPDYFDIVKNPMDLSTIKRKLDTGQYQDPWQYVDDVWLMFDNAWLYNRKTSRVYRYCTKRDSGGNGTSTDGERNVYELACSLARTLRTQRNQLRRRSKQLKQLWWQWRWHPLMAAQAVPSSVCVPLLIDTGCTGGPSASAGW</sequence>
<comment type="caution">
    <text evidence="1">The sequence shown here is derived from an EMBL/GenBank/DDBJ whole genome shotgun (WGS) entry which is preliminary data.</text>
</comment>
<dbReference type="EMBL" id="CM023483">
    <property type="protein sequence ID" value="KAH6937013.1"/>
    <property type="molecule type" value="Genomic_DNA"/>
</dbReference>
<organism evidence="1 2">
    <name type="scientific">Hyalomma asiaticum</name>
    <name type="common">Tick</name>
    <dbReference type="NCBI Taxonomy" id="266040"/>
    <lineage>
        <taxon>Eukaryota</taxon>
        <taxon>Metazoa</taxon>
        <taxon>Ecdysozoa</taxon>
        <taxon>Arthropoda</taxon>
        <taxon>Chelicerata</taxon>
        <taxon>Arachnida</taxon>
        <taxon>Acari</taxon>
        <taxon>Parasitiformes</taxon>
        <taxon>Ixodida</taxon>
        <taxon>Ixodoidea</taxon>
        <taxon>Ixodidae</taxon>
        <taxon>Hyalomminae</taxon>
        <taxon>Hyalomma</taxon>
    </lineage>
</organism>
<evidence type="ECO:0000313" key="2">
    <source>
        <dbReference type="Proteomes" id="UP000821845"/>
    </source>
</evidence>
<proteinExistence type="predicted"/>
<keyword evidence="2" id="KW-1185">Reference proteome</keyword>
<protein>
    <submittedName>
        <fullName evidence="1">Uncharacterized protein</fullName>
    </submittedName>
</protein>
<gene>
    <name evidence="1" type="ORF">HPB50_025102</name>
</gene>
<accession>A0ACB7SQL4</accession>
<evidence type="ECO:0000313" key="1">
    <source>
        <dbReference type="EMBL" id="KAH6937013.1"/>
    </source>
</evidence>